<dbReference type="AlphaFoldDB" id="A0A315ZC95"/>
<sequence length="214" mass="24542">MRKLFLIGLVFTLLFSCDKDDSSLTSPSLGNYFPLAIGNYWVYEHYQIDSLGNEIRRNQLDSVIISRDTLINGLQYFVLEGNYSFFNNEEHWGIIDILRDSASYLVNDKGRIRFSATNFTDALDSFVETYQGDTIFVTTYQMDDLESQVIVPAGEFETLNYKGTTLDFTLGTQSPVYNNCYYAKNVGKVLESCTALNLPILLEKRLIRYKVKTE</sequence>
<dbReference type="EMBL" id="QGDO01000002">
    <property type="protein sequence ID" value="PWJ43195.1"/>
    <property type="molecule type" value="Genomic_DNA"/>
</dbReference>
<protein>
    <submittedName>
        <fullName evidence="1">Uncharacterized protein</fullName>
    </submittedName>
</protein>
<accession>A0A315ZC95</accession>
<proteinExistence type="predicted"/>
<dbReference type="Proteomes" id="UP000245535">
    <property type="component" value="Unassembled WGS sequence"/>
</dbReference>
<dbReference type="OrthoDB" id="9781289at2"/>
<name>A0A315ZC95_SEDFL</name>
<keyword evidence="2" id="KW-1185">Reference proteome</keyword>
<evidence type="ECO:0000313" key="2">
    <source>
        <dbReference type="Proteomes" id="UP000245535"/>
    </source>
</evidence>
<gene>
    <name evidence="1" type="ORF">BC781_102744</name>
</gene>
<comment type="caution">
    <text evidence="1">The sequence shown here is derived from an EMBL/GenBank/DDBJ whole genome shotgun (WGS) entry which is preliminary data.</text>
</comment>
<dbReference type="PROSITE" id="PS51257">
    <property type="entry name" value="PROKAR_LIPOPROTEIN"/>
    <property type="match status" value="1"/>
</dbReference>
<organism evidence="1 2">
    <name type="scientific">Sediminitomix flava</name>
    <dbReference type="NCBI Taxonomy" id="379075"/>
    <lineage>
        <taxon>Bacteria</taxon>
        <taxon>Pseudomonadati</taxon>
        <taxon>Bacteroidota</taxon>
        <taxon>Cytophagia</taxon>
        <taxon>Cytophagales</taxon>
        <taxon>Flammeovirgaceae</taxon>
        <taxon>Sediminitomix</taxon>
    </lineage>
</organism>
<dbReference type="RefSeq" id="WP_109617539.1">
    <property type="nucleotide sequence ID" value="NZ_QGDO01000002.1"/>
</dbReference>
<evidence type="ECO:0000313" key="1">
    <source>
        <dbReference type="EMBL" id="PWJ43195.1"/>
    </source>
</evidence>
<reference evidence="1 2" key="1">
    <citation type="submission" date="2018-03" db="EMBL/GenBank/DDBJ databases">
        <title>Genomic Encyclopedia of Archaeal and Bacterial Type Strains, Phase II (KMG-II): from individual species to whole genera.</title>
        <authorList>
            <person name="Goeker M."/>
        </authorList>
    </citation>
    <scope>NUCLEOTIDE SEQUENCE [LARGE SCALE GENOMIC DNA]</scope>
    <source>
        <strain evidence="1 2">DSM 28229</strain>
    </source>
</reference>